<dbReference type="EMBL" id="CAJVQB010037161">
    <property type="protein sequence ID" value="CAG8824920.1"/>
    <property type="molecule type" value="Genomic_DNA"/>
</dbReference>
<sequence length="180" mass="21677">MDKFVVYYNFAPQTKNKNNENLDSEDKNNNTQNRKSTHTSWDVNWSKIYTWLKKTENRDSVIILFCTWCELAFQVQFIKNNQISFTYKQISLVYIKNNNINILLSFVSEFLLAIIKNLEKHFPNRELYYAIQIFNLQELPESDNNLANYRNIEINLKNFYGNDKIISEKNLLLYLTKEFW</sequence>
<protein>
    <submittedName>
        <fullName evidence="2">44198_t:CDS:1</fullName>
    </submittedName>
</protein>
<proteinExistence type="predicted"/>
<evidence type="ECO:0000256" key="1">
    <source>
        <dbReference type="SAM" id="MobiDB-lite"/>
    </source>
</evidence>
<evidence type="ECO:0000313" key="2">
    <source>
        <dbReference type="EMBL" id="CAG8824920.1"/>
    </source>
</evidence>
<comment type="caution">
    <text evidence="2">The sequence shown here is derived from an EMBL/GenBank/DDBJ whole genome shotgun (WGS) entry which is preliminary data.</text>
</comment>
<organism evidence="2 3">
    <name type="scientific">Gigaspora margarita</name>
    <dbReference type="NCBI Taxonomy" id="4874"/>
    <lineage>
        <taxon>Eukaryota</taxon>
        <taxon>Fungi</taxon>
        <taxon>Fungi incertae sedis</taxon>
        <taxon>Mucoromycota</taxon>
        <taxon>Glomeromycotina</taxon>
        <taxon>Glomeromycetes</taxon>
        <taxon>Diversisporales</taxon>
        <taxon>Gigasporaceae</taxon>
        <taxon>Gigaspora</taxon>
    </lineage>
</organism>
<feature type="compositionally biased region" description="Basic and acidic residues" evidence="1">
    <location>
        <begin position="17"/>
        <end position="28"/>
    </location>
</feature>
<reference evidence="2 3" key="1">
    <citation type="submission" date="2021-06" db="EMBL/GenBank/DDBJ databases">
        <authorList>
            <person name="Kallberg Y."/>
            <person name="Tangrot J."/>
            <person name="Rosling A."/>
        </authorList>
    </citation>
    <scope>NUCLEOTIDE SEQUENCE [LARGE SCALE GENOMIC DNA]</scope>
    <source>
        <strain evidence="2 3">120-4 pot B 10/14</strain>
    </source>
</reference>
<keyword evidence="3" id="KW-1185">Reference proteome</keyword>
<accession>A0ABN7WCE0</accession>
<name>A0ABN7WCE0_GIGMA</name>
<evidence type="ECO:0000313" key="3">
    <source>
        <dbReference type="Proteomes" id="UP000789901"/>
    </source>
</evidence>
<feature type="region of interest" description="Disordered" evidence="1">
    <location>
        <begin position="15"/>
        <end position="37"/>
    </location>
</feature>
<gene>
    <name evidence="2" type="ORF">GMARGA_LOCUS28699</name>
</gene>
<dbReference type="Proteomes" id="UP000789901">
    <property type="component" value="Unassembled WGS sequence"/>
</dbReference>